<protein>
    <submittedName>
        <fullName evidence="7">Peroxisomal sarcosine oxidase</fullName>
    </submittedName>
</protein>
<feature type="non-terminal residue" evidence="7">
    <location>
        <position position="65"/>
    </location>
</feature>
<evidence type="ECO:0000256" key="4">
    <source>
        <dbReference type="ARBA" id="ARBA00022827"/>
    </source>
</evidence>
<dbReference type="GO" id="GO:0005777">
    <property type="term" value="C:peroxisome"/>
    <property type="evidence" value="ECO:0007669"/>
    <property type="project" value="TreeGrafter"/>
</dbReference>
<evidence type="ECO:0000256" key="2">
    <source>
        <dbReference type="ARBA" id="ARBA00010989"/>
    </source>
</evidence>
<dbReference type="Pfam" id="PF01266">
    <property type="entry name" value="DAO"/>
    <property type="match status" value="1"/>
</dbReference>
<dbReference type="Gene3D" id="3.50.50.60">
    <property type="entry name" value="FAD/NAD(P)-binding domain"/>
    <property type="match status" value="1"/>
</dbReference>
<keyword evidence="4" id="KW-0274">FAD</keyword>
<keyword evidence="8" id="KW-1185">Reference proteome</keyword>
<evidence type="ECO:0000256" key="5">
    <source>
        <dbReference type="ARBA" id="ARBA00023002"/>
    </source>
</evidence>
<dbReference type="OMA" id="CLVERCM"/>
<dbReference type="PANTHER" id="PTHR10961">
    <property type="entry name" value="PEROXISOMAL SARCOSINE OXIDASE"/>
    <property type="match status" value="1"/>
</dbReference>
<comment type="cofactor">
    <cofactor evidence="1">
        <name>FAD</name>
        <dbReference type="ChEBI" id="CHEBI:57692"/>
    </cofactor>
</comment>
<evidence type="ECO:0000256" key="3">
    <source>
        <dbReference type="ARBA" id="ARBA00022630"/>
    </source>
</evidence>
<accession>A0A087TW50</accession>
<dbReference type="STRING" id="407821.A0A087TW50"/>
<name>A0A087TW50_STEMI</name>
<dbReference type="AlphaFoldDB" id="A0A087TW50"/>
<evidence type="ECO:0000313" key="8">
    <source>
        <dbReference type="Proteomes" id="UP000054359"/>
    </source>
</evidence>
<dbReference type="GO" id="GO:0050660">
    <property type="term" value="F:flavin adenine dinucleotide binding"/>
    <property type="evidence" value="ECO:0007669"/>
    <property type="project" value="InterPro"/>
</dbReference>
<organism evidence="7 8">
    <name type="scientific">Stegodyphus mimosarum</name>
    <name type="common">African social velvet spider</name>
    <dbReference type="NCBI Taxonomy" id="407821"/>
    <lineage>
        <taxon>Eukaryota</taxon>
        <taxon>Metazoa</taxon>
        <taxon>Ecdysozoa</taxon>
        <taxon>Arthropoda</taxon>
        <taxon>Chelicerata</taxon>
        <taxon>Arachnida</taxon>
        <taxon>Araneae</taxon>
        <taxon>Araneomorphae</taxon>
        <taxon>Entelegynae</taxon>
        <taxon>Eresoidea</taxon>
        <taxon>Eresidae</taxon>
        <taxon>Stegodyphus</taxon>
    </lineage>
</organism>
<comment type="similarity">
    <text evidence="2">Belongs to the MSOX/MTOX family.</text>
</comment>
<dbReference type="Proteomes" id="UP000054359">
    <property type="component" value="Unassembled WGS sequence"/>
</dbReference>
<dbReference type="SUPFAM" id="SSF51905">
    <property type="entry name" value="FAD/NAD(P)-binding domain"/>
    <property type="match status" value="1"/>
</dbReference>
<dbReference type="GO" id="GO:0033514">
    <property type="term" value="P:L-lysine catabolic process to acetyl-CoA via L-pipecolate"/>
    <property type="evidence" value="ECO:0007669"/>
    <property type="project" value="TreeGrafter"/>
</dbReference>
<dbReference type="InterPro" id="IPR036188">
    <property type="entry name" value="FAD/NAD-bd_sf"/>
</dbReference>
<evidence type="ECO:0000256" key="1">
    <source>
        <dbReference type="ARBA" id="ARBA00001974"/>
    </source>
</evidence>
<dbReference type="GO" id="GO:0008115">
    <property type="term" value="F:sarcosine oxidase activity"/>
    <property type="evidence" value="ECO:0007669"/>
    <property type="project" value="TreeGrafter"/>
</dbReference>
<feature type="domain" description="FAD dependent oxidoreductase" evidence="6">
    <location>
        <begin position="5"/>
        <end position="45"/>
    </location>
</feature>
<proteinExistence type="inferred from homology"/>
<dbReference type="EMBL" id="KK117017">
    <property type="protein sequence ID" value="KFM69339.1"/>
    <property type="molecule type" value="Genomic_DNA"/>
</dbReference>
<evidence type="ECO:0000259" key="6">
    <source>
        <dbReference type="Pfam" id="PF01266"/>
    </source>
</evidence>
<dbReference type="InterPro" id="IPR045170">
    <property type="entry name" value="MTOX"/>
</dbReference>
<reference evidence="7 8" key="1">
    <citation type="submission" date="2013-11" db="EMBL/GenBank/DDBJ databases">
        <title>Genome sequencing of Stegodyphus mimosarum.</title>
        <authorList>
            <person name="Bechsgaard J."/>
        </authorList>
    </citation>
    <scope>NUCLEOTIDE SEQUENCE [LARGE SCALE GENOMIC DNA]</scope>
</reference>
<dbReference type="InterPro" id="IPR006076">
    <property type="entry name" value="FAD-dep_OxRdtase"/>
</dbReference>
<sequence>MYTITPDEIFIIDRLPEHKNIVIGAGFSGTGFKTSPTVGRLLSEMAVGIKPFLDVTPFRLSRFES</sequence>
<evidence type="ECO:0000313" key="7">
    <source>
        <dbReference type="EMBL" id="KFM69339.1"/>
    </source>
</evidence>
<keyword evidence="5" id="KW-0560">Oxidoreductase</keyword>
<dbReference type="PANTHER" id="PTHR10961:SF46">
    <property type="entry name" value="PEROXISOMAL SARCOSINE OXIDASE"/>
    <property type="match status" value="1"/>
</dbReference>
<dbReference type="GO" id="GO:0050031">
    <property type="term" value="F:L-pipecolate oxidase activity"/>
    <property type="evidence" value="ECO:0007669"/>
    <property type="project" value="TreeGrafter"/>
</dbReference>
<dbReference type="OrthoDB" id="424974at2759"/>
<keyword evidence="3" id="KW-0285">Flavoprotein</keyword>
<gene>
    <name evidence="7" type="ORF">X975_10958</name>
</gene>